<evidence type="ECO:0000259" key="14">
    <source>
        <dbReference type="Pfam" id="PF00136"/>
    </source>
</evidence>
<gene>
    <name evidence="17" type="ORF">THAPSDRAFT_bd439</name>
</gene>
<dbReference type="PaxDb" id="35128-Thapsdraft439"/>
<dbReference type="AlphaFoldDB" id="B8LEG9"/>
<keyword evidence="5 12" id="KW-0235">DNA replication</keyword>
<dbReference type="Gene3D" id="1.10.287.690">
    <property type="entry name" value="Helix hairpin bin"/>
    <property type="match status" value="1"/>
</dbReference>
<dbReference type="InParanoid" id="B8LEG9"/>
<dbReference type="CDD" id="cd05776">
    <property type="entry name" value="DNA_polB_alpha_exo"/>
    <property type="match status" value="1"/>
</dbReference>
<comment type="similarity">
    <text evidence="2 12">Belongs to the DNA polymerase type-B family.</text>
</comment>
<evidence type="ECO:0000259" key="16">
    <source>
        <dbReference type="Pfam" id="PF08996"/>
    </source>
</evidence>
<dbReference type="SUPFAM" id="SSF56672">
    <property type="entry name" value="DNA/RNA polymerases"/>
    <property type="match status" value="1"/>
</dbReference>
<evidence type="ECO:0000256" key="10">
    <source>
        <dbReference type="ARBA" id="ARBA00023125"/>
    </source>
</evidence>
<dbReference type="Pfam" id="PF08996">
    <property type="entry name" value="zf-DNA_Pol"/>
    <property type="match status" value="1"/>
</dbReference>
<dbReference type="InterPro" id="IPR006133">
    <property type="entry name" value="DNA-dir_DNA_pol_B_exonuc"/>
</dbReference>
<dbReference type="EMBL" id="DS999440">
    <property type="protein sequence ID" value="EED86279.1"/>
    <property type="molecule type" value="Genomic_DNA"/>
</dbReference>
<keyword evidence="6" id="KW-0479">Metal-binding</keyword>
<dbReference type="InterPro" id="IPR036397">
    <property type="entry name" value="RNaseH_sf"/>
</dbReference>
<dbReference type="InterPro" id="IPR015088">
    <property type="entry name" value="Znf_DNA-dir_DNA_pol_B_alpha"/>
</dbReference>
<dbReference type="GO" id="GO:1902975">
    <property type="term" value="P:mitotic DNA replication initiation"/>
    <property type="evidence" value="ECO:0007669"/>
    <property type="project" value="InterPro"/>
</dbReference>
<keyword evidence="3 12" id="KW-0808">Transferase</keyword>
<dbReference type="InterPro" id="IPR006134">
    <property type="entry name" value="DNA-dir_DNA_pol_B_multi_dom"/>
</dbReference>
<dbReference type="FunFam" id="1.10.287.690:FF:000003">
    <property type="entry name" value="DNA polymerase"/>
    <property type="match status" value="1"/>
</dbReference>
<keyword evidence="7" id="KW-0863">Zinc-finger</keyword>
<feature type="compositionally biased region" description="Basic and acidic residues" evidence="13">
    <location>
        <begin position="854"/>
        <end position="874"/>
    </location>
</feature>
<dbReference type="Gene3D" id="1.10.3200.20">
    <property type="entry name" value="DNA Polymerase alpha, zinc finger"/>
    <property type="match status" value="1"/>
</dbReference>
<feature type="domain" description="DNA-directed DNA polymerase family B exonuclease" evidence="15">
    <location>
        <begin position="148"/>
        <end position="382"/>
    </location>
</feature>
<dbReference type="PROSITE" id="PS00116">
    <property type="entry name" value="DNA_POLYMERASE_B"/>
    <property type="match status" value="1"/>
</dbReference>
<dbReference type="eggNOG" id="KOG0970">
    <property type="taxonomic scope" value="Eukaryota"/>
</dbReference>
<reference evidence="17 18" key="1">
    <citation type="journal article" date="2004" name="Science">
        <title>The genome of the diatom Thalassiosira pseudonana: ecology, evolution, and metabolism.</title>
        <authorList>
            <person name="Armbrust E.V."/>
            <person name="Berges J.A."/>
            <person name="Bowler C."/>
            <person name="Green B.R."/>
            <person name="Martinez D."/>
            <person name="Putnam N.H."/>
            <person name="Zhou S."/>
            <person name="Allen A.E."/>
            <person name="Apt K.E."/>
            <person name="Bechner M."/>
            <person name="Brzezinski M.A."/>
            <person name="Chaal B.K."/>
            <person name="Chiovitti A."/>
            <person name="Davis A.K."/>
            <person name="Demarest M.S."/>
            <person name="Detter J.C."/>
            <person name="Glavina T."/>
            <person name="Goodstein D."/>
            <person name="Hadi M.Z."/>
            <person name="Hellsten U."/>
            <person name="Hildebrand M."/>
            <person name="Jenkins B.D."/>
            <person name="Jurka J."/>
            <person name="Kapitonov V.V."/>
            <person name="Kroger N."/>
            <person name="Lau W.W."/>
            <person name="Lane T.W."/>
            <person name="Larimer F.W."/>
            <person name="Lippmeier J.C."/>
            <person name="Lucas S."/>
            <person name="Medina M."/>
            <person name="Montsant A."/>
            <person name="Obornik M."/>
            <person name="Parker M.S."/>
            <person name="Palenik B."/>
            <person name="Pazour G.J."/>
            <person name="Richardson P.M."/>
            <person name="Rynearson T.A."/>
            <person name="Saito M.A."/>
            <person name="Schwartz D.C."/>
            <person name="Thamatrakoln K."/>
            <person name="Valentin K."/>
            <person name="Vardi A."/>
            <person name="Wilkerson F.P."/>
            <person name="Rokhsar D.S."/>
        </authorList>
    </citation>
    <scope>NUCLEOTIDE SEQUENCE [LARGE SCALE GENOMIC DNA]</scope>
    <source>
        <strain evidence="17 18">CCMP1335</strain>
    </source>
</reference>
<dbReference type="GO" id="GO:0003688">
    <property type="term" value="F:DNA replication origin binding"/>
    <property type="evidence" value="ECO:0000318"/>
    <property type="project" value="GO_Central"/>
</dbReference>
<dbReference type="KEGG" id="tps:THAPSDRAFT_bd439"/>
<keyword evidence="8" id="KW-0862">Zinc</keyword>
<evidence type="ECO:0000256" key="5">
    <source>
        <dbReference type="ARBA" id="ARBA00022705"/>
    </source>
</evidence>
<dbReference type="FunFam" id="3.30.420.10:FF:000043">
    <property type="entry name" value="DNA polymerase"/>
    <property type="match status" value="1"/>
</dbReference>
<keyword evidence="11" id="KW-0539">Nucleus</keyword>
<dbReference type="STRING" id="35128.B8LEG9"/>
<dbReference type="InterPro" id="IPR023211">
    <property type="entry name" value="DNA_pol_palm_dom_sf"/>
</dbReference>
<dbReference type="InterPro" id="IPR006172">
    <property type="entry name" value="DNA-dir_DNA_pol_B"/>
</dbReference>
<accession>B8LEG9</accession>
<evidence type="ECO:0000256" key="8">
    <source>
        <dbReference type="ARBA" id="ARBA00022833"/>
    </source>
</evidence>
<dbReference type="Gene3D" id="3.30.70.2820">
    <property type="match status" value="1"/>
</dbReference>
<evidence type="ECO:0000313" key="18">
    <source>
        <dbReference type="Proteomes" id="UP000001449"/>
    </source>
</evidence>
<evidence type="ECO:0000256" key="1">
    <source>
        <dbReference type="ARBA" id="ARBA00004123"/>
    </source>
</evidence>
<dbReference type="EC" id="2.7.7.7" evidence="12"/>
<dbReference type="RefSeq" id="XP_002297409.1">
    <property type="nucleotide sequence ID" value="XM_002297373.1"/>
</dbReference>
<keyword evidence="4 12" id="KW-0548">Nucleotidyltransferase</keyword>
<dbReference type="FunFam" id="1.10.3200.20:FF:000001">
    <property type="entry name" value="DNA polymerase"/>
    <property type="match status" value="1"/>
</dbReference>
<dbReference type="InterPro" id="IPR045846">
    <property type="entry name" value="POLBc_alpha"/>
</dbReference>
<feature type="non-terminal residue" evidence="17">
    <location>
        <position position="1141"/>
    </location>
</feature>
<protein>
    <recommendedName>
        <fullName evidence="12">DNA polymerase</fullName>
        <ecNumber evidence="12">2.7.7.7</ecNumber>
    </recommendedName>
</protein>
<evidence type="ECO:0000256" key="11">
    <source>
        <dbReference type="ARBA" id="ARBA00023242"/>
    </source>
</evidence>
<keyword evidence="18" id="KW-1185">Reference proteome</keyword>
<evidence type="ECO:0000256" key="4">
    <source>
        <dbReference type="ARBA" id="ARBA00022695"/>
    </source>
</evidence>
<dbReference type="GO" id="GO:0003682">
    <property type="term" value="F:chromatin binding"/>
    <property type="evidence" value="ECO:0000318"/>
    <property type="project" value="GO_Central"/>
</dbReference>
<dbReference type="GO" id="GO:0008270">
    <property type="term" value="F:zinc ion binding"/>
    <property type="evidence" value="ECO:0007669"/>
    <property type="project" value="UniProtKB-KW"/>
</dbReference>
<dbReference type="FunFam" id="1.10.132.60:FF:000004">
    <property type="entry name" value="DNA polymerase"/>
    <property type="match status" value="1"/>
</dbReference>
<dbReference type="GO" id="GO:0003887">
    <property type="term" value="F:DNA-directed DNA polymerase activity"/>
    <property type="evidence" value="ECO:0000318"/>
    <property type="project" value="GO_Central"/>
</dbReference>
<dbReference type="NCBIfam" id="TIGR00592">
    <property type="entry name" value="pol2"/>
    <property type="match status" value="1"/>
</dbReference>
<dbReference type="Gene3D" id="2.40.50.730">
    <property type="match status" value="1"/>
</dbReference>
<reference evidence="17 18" key="2">
    <citation type="journal article" date="2008" name="Nature">
        <title>The Phaeodactylum genome reveals the evolutionary history of diatom genomes.</title>
        <authorList>
            <person name="Bowler C."/>
            <person name="Allen A.E."/>
            <person name="Badger J.H."/>
            <person name="Grimwood J."/>
            <person name="Jabbari K."/>
            <person name="Kuo A."/>
            <person name="Maheswari U."/>
            <person name="Martens C."/>
            <person name="Maumus F."/>
            <person name="Otillar R.P."/>
            <person name="Rayko E."/>
            <person name="Salamov A."/>
            <person name="Vandepoele K."/>
            <person name="Beszteri B."/>
            <person name="Gruber A."/>
            <person name="Heijde M."/>
            <person name="Katinka M."/>
            <person name="Mock T."/>
            <person name="Valentin K."/>
            <person name="Verret F."/>
            <person name="Berges J.A."/>
            <person name="Brownlee C."/>
            <person name="Cadoret J.P."/>
            <person name="Chiovitti A."/>
            <person name="Choi C.J."/>
            <person name="Coesel S."/>
            <person name="De Martino A."/>
            <person name="Detter J.C."/>
            <person name="Durkin C."/>
            <person name="Falciatore A."/>
            <person name="Fournet J."/>
            <person name="Haruta M."/>
            <person name="Huysman M.J."/>
            <person name="Jenkins B.D."/>
            <person name="Jiroutova K."/>
            <person name="Jorgensen R.E."/>
            <person name="Joubert Y."/>
            <person name="Kaplan A."/>
            <person name="Kroger N."/>
            <person name="Kroth P.G."/>
            <person name="La Roche J."/>
            <person name="Lindquist E."/>
            <person name="Lommer M."/>
            <person name="Martin-Jezequel V."/>
            <person name="Lopez P.J."/>
            <person name="Lucas S."/>
            <person name="Mangogna M."/>
            <person name="McGinnis K."/>
            <person name="Medlin L.K."/>
            <person name="Montsant A."/>
            <person name="Oudot-Le Secq M.P."/>
            <person name="Napoli C."/>
            <person name="Obornik M."/>
            <person name="Parker M.S."/>
            <person name="Petit J.L."/>
            <person name="Porcel B.M."/>
            <person name="Poulsen N."/>
            <person name="Robison M."/>
            <person name="Rychlewski L."/>
            <person name="Rynearson T.A."/>
            <person name="Schmutz J."/>
            <person name="Shapiro H."/>
            <person name="Siaut M."/>
            <person name="Stanley M."/>
            <person name="Sussman M.R."/>
            <person name="Taylor A.R."/>
            <person name="Vardi A."/>
            <person name="von Dassow P."/>
            <person name="Vyverman W."/>
            <person name="Willis A."/>
            <person name="Wyrwicz L.S."/>
            <person name="Rokhsar D.S."/>
            <person name="Weissenbach J."/>
            <person name="Armbrust E.V."/>
            <person name="Green B.R."/>
            <person name="Van de Peer Y."/>
            <person name="Grigoriev I.V."/>
        </authorList>
    </citation>
    <scope>NUCLEOTIDE SEQUENCE [LARGE SCALE GENOMIC DNA]</scope>
    <source>
        <strain evidence="17 18">CCMP1335</strain>
    </source>
</reference>
<sequence>QYLDMFWLDAAERNGVVYLYGKVRIPSKDPSKQKYQSCCVTVPNNQRNLFVLPRVKSTNPDEGQERYGIMDVYNEIKSVLTPSCIPHTEGSNWAGKKVTRSYAFEDPSIPRGECDYLKVKYDGKYPVPNRDVCVNGGKSFEKILGAGASNLENFLLKRDLMGPQWVRIYNPKSIGGSISWCKWECTVAGPKSIVKLESVAMPPTPTVSTVSIKFKTVVNPKSHKLEIVCVSAICHNKVQLDSASDESTRHMTQLTLSNGTMPQFPRDMEKEMKQMPELQKCPNERALLSRLFAQIGQWDPDVLVSHNGWGHDIDVLLSRCVELKVSMWSKIGRRRQMKLPNATQFGNGKEWAIANALDGRILCDTCISAKELLRETTYSLTNLTLTQLKMQRVEIEPVDVPKWCRDGKHFVSLAQHTLNDAQLVQRLMFKLQILPLTKQLTNIAGNLWARTMKGNRAERNEYLLLHEFHNLKYLVPEKRTAKQRSEELGEEGGASNGKAKYSGGLVLEPKKGLYDSFILLLDFNSLYPSLIQEYNLCFTTMEWSKSNAPANVEGGEVPQGDQLPPLPDEGLKRGVLPRVIKTLVDRRRNVKKFLKTEKNAEKKEELNIRQQALKLTANSMYGCLGFSHSRFYAQPIAALVTAMGRETLQRTVDLAQTSIGLEVIYGDTDSIMINTRITDVNEYPRVLELGNQVKREVNKLYNTLELEIDGVFRSMLLLKKKKYAAVTMAEGPGGKMIFDKEMKGLDLVRRDWCIQSKESGKFVLDQILSGEEKEVVVSNIHDHLEKVAQQMRSGELPLDKYIITKGLNKHPNEYPDAKSLPHVYVAKMMLKDHKAVSIGDHIPYVITELEKEEEPSNKKTLAAERARHPDEIERSNGAMKPDVEWYLTQQILPPISRLCEPIEGTSPGILAEKLGLDSSKYNNIVSANIDEDDIVDYTPASCLPDEERFKDVEKLVVTCSGCNESAEFPGVFRLVKENGVSYCASGMSCPNPVCGRPNWGDADLESCIAKILNRMNLMKKEQQKLYYDGLVRCDDPMCNLETRQLSVYEGCCLKAGCNGRMKTVYTESSLQTQLKYFDSLFDIDHACKQLKKSQSSLTEKEMLKSLNGADKDAFQLLHGVSSCSLSKSGYNWVAADFFQSL</sequence>
<dbReference type="GO" id="GO:0005658">
    <property type="term" value="C:alpha DNA polymerase:primase complex"/>
    <property type="evidence" value="ECO:0000318"/>
    <property type="project" value="GO_Central"/>
</dbReference>
<dbReference type="Gene3D" id="3.30.420.10">
    <property type="entry name" value="Ribonuclease H-like superfamily/Ribonuclease H"/>
    <property type="match status" value="1"/>
</dbReference>
<dbReference type="GeneID" id="7447729"/>
<dbReference type="GO" id="GO:0000166">
    <property type="term" value="F:nucleotide binding"/>
    <property type="evidence" value="ECO:0007669"/>
    <property type="project" value="InterPro"/>
</dbReference>
<feature type="domain" description="DNA-directed DNA polymerase family B multifunctional" evidence="14">
    <location>
        <begin position="447"/>
        <end position="902"/>
    </location>
</feature>
<evidence type="ECO:0000256" key="9">
    <source>
        <dbReference type="ARBA" id="ARBA00022932"/>
    </source>
</evidence>
<dbReference type="PANTHER" id="PTHR45861">
    <property type="entry name" value="DNA POLYMERASE ALPHA CATALYTIC SUBUNIT"/>
    <property type="match status" value="1"/>
</dbReference>
<dbReference type="GO" id="GO:0006272">
    <property type="term" value="P:leading strand elongation"/>
    <property type="evidence" value="ECO:0000318"/>
    <property type="project" value="GO_Central"/>
</dbReference>
<name>B8LEG9_THAPS</name>
<organism evidence="17 18">
    <name type="scientific">Thalassiosira pseudonana</name>
    <name type="common">Marine diatom</name>
    <name type="synonym">Cyclotella nana</name>
    <dbReference type="NCBI Taxonomy" id="35128"/>
    <lineage>
        <taxon>Eukaryota</taxon>
        <taxon>Sar</taxon>
        <taxon>Stramenopiles</taxon>
        <taxon>Ochrophyta</taxon>
        <taxon>Bacillariophyta</taxon>
        <taxon>Coscinodiscophyceae</taxon>
        <taxon>Thalassiosirophycidae</taxon>
        <taxon>Thalassiosirales</taxon>
        <taxon>Thalassiosiraceae</taxon>
        <taxon>Thalassiosira</taxon>
    </lineage>
</organism>
<comment type="subcellular location">
    <subcellularLocation>
        <location evidence="1">Nucleus</location>
    </subcellularLocation>
</comment>
<dbReference type="OMA" id="MTKMNVG"/>
<evidence type="ECO:0000256" key="3">
    <source>
        <dbReference type="ARBA" id="ARBA00022679"/>
    </source>
</evidence>
<proteinExistence type="inferred from homology"/>
<keyword evidence="9 12" id="KW-0239">DNA-directed DNA polymerase</keyword>
<evidence type="ECO:0000256" key="2">
    <source>
        <dbReference type="ARBA" id="ARBA00005755"/>
    </source>
</evidence>
<dbReference type="Proteomes" id="UP000001449">
    <property type="component" value="Unassembled WGS sequence"/>
</dbReference>
<keyword evidence="10 12" id="KW-0238">DNA-binding</keyword>
<dbReference type="CDD" id="cd05532">
    <property type="entry name" value="POLBc_alpha"/>
    <property type="match status" value="1"/>
</dbReference>
<dbReference type="PANTHER" id="PTHR45861:SF1">
    <property type="entry name" value="DNA POLYMERASE ALPHA CATALYTIC SUBUNIT"/>
    <property type="match status" value="1"/>
</dbReference>
<dbReference type="InterPro" id="IPR012337">
    <property type="entry name" value="RNaseH-like_sf"/>
</dbReference>
<dbReference type="Pfam" id="PF00136">
    <property type="entry name" value="DNA_pol_B"/>
    <property type="match status" value="1"/>
</dbReference>
<evidence type="ECO:0000313" key="17">
    <source>
        <dbReference type="EMBL" id="EED86279.1"/>
    </source>
</evidence>
<evidence type="ECO:0000256" key="6">
    <source>
        <dbReference type="ARBA" id="ARBA00022723"/>
    </source>
</evidence>
<dbReference type="SUPFAM" id="SSF53098">
    <property type="entry name" value="Ribonuclease H-like"/>
    <property type="match status" value="1"/>
</dbReference>
<dbReference type="InterPro" id="IPR017964">
    <property type="entry name" value="DNA-dir_DNA_pol_B_CS"/>
</dbReference>
<dbReference type="FunCoup" id="B8LEG9">
    <property type="interactions" value="193"/>
</dbReference>
<dbReference type="InterPro" id="IPR038256">
    <property type="entry name" value="Pol_alpha_znc_sf"/>
</dbReference>
<dbReference type="GO" id="GO:0033554">
    <property type="term" value="P:cellular response to stress"/>
    <property type="evidence" value="ECO:0007669"/>
    <property type="project" value="UniProtKB-ARBA"/>
</dbReference>
<evidence type="ECO:0000256" key="7">
    <source>
        <dbReference type="ARBA" id="ARBA00022771"/>
    </source>
</evidence>
<dbReference type="Pfam" id="PF03104">
    <property type="entry name" value="DNA_pol_B_exo1"/>
    <property type="match status" value="1"/>
</dbReference>
<dbReference type="PRINTS" id="PR00106">
    <property type="entry name" value="DNAPOLB"/>
</dbReference>
<dbReference type="InterPro" id="IPR043502">
    <property type="entry name" value="DNA/RNA_pol_sf"/>
</dbReference>
<evidence type="ECO:0000259" key="15">
    <source>
        <dbReference type="Pfam" id="PF03104"/>
    </source>
</evidence>
<dbReference type="GO" id="GO:0003697">
    <property type="term" value="F:single-stranded DNA binding"/>
    <property type="evidence" value="ECO:0000318"/>
    <property type="project" value="GO_Central"/>
</dbReference>
<dbReference type="HOGENOM" id="CLU_001718_0_0_1"/>
<dbReference type="InterPro" id="IPR042087">
    <property type="entry name" value="DNA_pol_B_thumb"/>
</dbReference>
<feature type="non-terminal residue" evidence="17">
    <location>
        <position position="1"/>
    </location>
</feature>
<evidence type="ECO:0000256" key="12">
    <source>
        <dbReference type="RuleBase" id="RU000442"/>
    </source>
</evidence>
<dbReference type="SMART" id="SM00486">
    <property type="entry name" value="POLBc"/>
    <property type="match status" value="1"/>
</dbReference>
<dbReference type="Gene3D" id="1.10.132.60">
    <property type="entry name" value="DNA polymerase family B, C-terminal domain"/>
    <property type="match status" value="1"/>
</dbReference>
<dbReference type="GO" id="GO:0006273">
    <property type="term" value="P:lagging strand elongation"/>
    <property type="evidence" value="ECO:0000318"/>
    <property type="project" value="GO_Central"/>
</dbReference>
<dbReference type="Gene3D" id="3.90.1600.10">
    <property type="entry name" value="Palm domain of DNA polymerase"/>
    <property type="match status" value="1"/>
</dbReference>
<feature type="region of interest" description="Disordered" evidence="13">
    <location>
        <begin position="853"/>
        <end position="875"/>
    </location>
</feature>
<comment type="catalytic activity">
    <reaction evidence="12">
        <text>DNA(n) + a 2'-deoxyribonucleoside 5'-triphosphate = DNA(n+1) + diphosphate</text>
        <dbReference type="Rhea" id="RHEA:22508"/>
        <dbReference type="Rhea" id="RHEA-COMP:17339"/>
        <dbReference type="Rhea" id="RHEA-COMP:17340"/>
        <dbReference type="ChEBI" id="CHEBI:33019"/>
        <dbReference type="ChEBI" id="CHEBI:61560"/>
        <dbReference type="ChEBI" id="CHEBI:173112"/>
        <dbReference type="EC" id="2.7.7.7"/>
    </reaction>
</comment>
<feature type="domain" description="Zinc finger DNA-directed DNA polymerase family B alpha" evidence="16">
    <location>
        <begin position="941"/>
        <end position="1136"/>
    </location>
</feature>
<evidence type="ECO:0000256" key="13">
    <source>
        <dbReference type="SAM" id="MobiDB-lite"/>
    </source>
</evidence>